<reference evidence="3" key="1">
    <citation type="submission" date="2016-11" db="EMBL/GenBank/DDBJ databases">
        <authorList>
            <person name="Varghese N."/>
            <person name="Submissions S."/>
        </authorList>
    </citation>
    <scope>NUCLEOTIDE SEQUENCE [LARGE SCALE GENOMIC DNA]</scope>
    <source>
        <strain evidence="3">DSM 14826</strain>
    </source>
</reference>
<organism evidence="2 3">
    <name type="scientific">Anaerobranca californiensis DSM 14826</name>
    <dbReference type="NCBI Taxonomy" id="1120989"/>
    <lineage>
        <taxon>Bacteria</taxon>
        <taxon>Bacillati</taxon>
        <taxon>Bacillota</taxon>
        <taxon>Clostridia</taxon>
        <taxon>Eubacteriales</taxon>
        <taxon>Proteinivoracaceae</taxon>
        <taxon>Anaerobranca</taxon>
    </lineage>
</organism>
<protein>
    <submittedName>
        <fullName evidence="2">Uncharacterized protein</fullName>
    </submittedName>
</protein>
<name>A0A1M6Q543_9FIRM</name>
<proteinExistence type="predicted"/>
<dbReference type="AlphaFoldDB" id="A0A1M6Q543"/>
<dbReference type="EMBL" id="FRAI01000018">
    <property type="protein sequence ID" value="SHK15253.1"/>
    <property type="molecule type" value="Genomic_DNA"/>
</dbReference>
<keyword evidence="1" id="KW-0472">Membrane</keyword>
<evidence type="ECO:0000313" key="2">
    <source>
        <dbReference type="EMBL" id="SHK15253.1"/>
    </source>
</evidence>
<dbReference type="RefSeq" id="WP_072907837.1">
    <property type="nucleotide sequence ID" value="NZ_FRAI01000018.1"/>
</dbReference>
<keyword evidence="1" id="KW-1133">Transmembrane helix</keyword>
<dbReference type="STRING" id="1120989.SAMN02745227_01648"/>
<accession>A0A1M6Q543</accession>
<feature type="transmembrane region" description="Helical" evidence="1">
    <location>
        <begin position="31"/>
        <end position="55"/>
    </location>
</feature>
<keyword evidence="3" id="KW-1185">Reference proteome</keyword>
<keyword evidence="1" id="KW-0812">Transmembrane</keyword>
<evidence type="ECO:0000313" key="3">
    <source>
        <dbReference type="Proteomes" id="UP000243547"/>
    </source>
</evidence>
<evidence type="ECO:0000256" key="1">
    <source>
        <dbReference type="SAM" id="Phobius"/>
    </source>
</evidence>
<sequence>MVWQIIVGTTFFIVMYYEGGKIIKEGNYWDFIVVISIYLLAFYYTLAFVSGWDIFNPLDGIKIIFEPLGKWLFFKILGL</sequence>
<dbReference type="OrthoDB" id="2440830at2"/>
<dbReference type="Proteomes" id="UP000243547">
    <property type="component" value="Unassembled WGS sequence"/>
</dbReference>
<gene>
    <name evidence="2" type="ORF">SAMN02745227_01648</name>
</gene>